<dbReference type="GO" id="GO:0016705">
    <property type="term" value="F:oxidoreductase activity, acting on paired donors, with incorporation or reduction of molecular oxygen"/>
    <property type="evidence" value="ECO:0007669"/>
    <property type="project" value="UniProtKB-ARBA"/>
</dbReference>
<keyword evidence="5" id="KW-1015">Disulfide bond</keyword>
<dbReference type="InterPro" id="IPR036188">
    <property type="entry name" value="FAD/NAD-bd_sf"/>
</dbReference>
<keyword evidence="3" id="KW-0408">Iron</keyword>
<proteinExistence type="predicted"/>
<evidence type="ECO:0000256" key="1">
    <source>
        <dbReference type="ARBA" id="ARBA00022714"/>
    </source>
</evidence>
<sequence>MNPQQGNVGGLPRFPVSYWLASSSRPSYGKLEKDLTVDVAVIGAGIAGITTAYLLAQAGKRVVLLEAGRLLGGTTGHTTAKLTAQHDLIYDELIRRFGQDDALFYYAANRDGMDFVRRKILELDIDCDYAVEDAYLYAADEEQIRLVQLEYEAYLKLGIPCRLEDGIPLPIAARSAVAMTGQARFHPVPYLTKLLEEFEKMGGLVYEQTTVETVEEGEPSVVHTKDGGRVTCLDVVSCSHFPVFESGMYFARLHAVSSYALAFRMPGELPRGMYLSAGDPKRSVRAITYRGEQLLLVGGESHDTGQDDCTSGRYEALSAFARETFGAGDILYRWSAHDLITPDKLPYAGRATSKHPRSYVATGFRKWGMSNGTAAALLIRDLILGIENPYANLFDPTRHLASGGVKSLVAHNADVAVQYVKGKLPWLTKKVQDLGPDQGALIRHEGKKAAAYRDPEGRLHIMDATCTHMGCEVSWNEGDRTWDCPCHGSRFDSTGGVKAGPAVEPLKMLKE</sequence>
<dbReference type="InterPro" id="IPR036922">
    <property type="entry name" value="Rieske_2Fe-2S_sf"/>
</dbReference>
<dbReference type="KEGG" id="coh:EAV92_22310"/>
<keyword evidence="4" id="KW-0411">Iron-sulfur</keyword>
<dbReference type="EMBL" id="CP033433">
    <property type="protein sequence ID" value="AYQ75049.1"/>
    <property type="molecule type" value="Genomic_DNA"/>
</dbReference>
<dbReference type="Gene3D" id="3.30.9.10">
    <property type="entry name" value="D-Amino Acid Oxidase, subunit A, domain 2"/>
    <property type="match status" value="1"/>
</dbReference>
<dbReference type="AlphaFoldDB" id="A0A3G3K5J1"/>
<evidence type="ECO:0000313" key="7">
    <source>
        <dbReference type="EMBL" id="AYQ75049.1"/>
    </source>
</evidence>
<dbReference type="InterPro" id="IPR006076">
    <property type="entry name" value="FAD-dep_OxRdtase"/>
</dbReference>
<dbReference type="InterPro" id="IPR038010">
    <property type="entry name" value="YhfW_C"/>
</dbReference>
<dbReference type="Pfam" id="PF01266">
    <property type="entry name" value="DAO"/>
    <property type="match status" value="1"/>
</dbReference>
<dbReference type="InterPro" id="IPR017941">
    <property type="entry name" value="Rieske_2Fe-2S"/>
</dbReference>
<feature type="domain" description="Rieske" evidence="6">
    <location>
        <begin position="426"/>
        <end position="511"/>
    </location>
</feature>
<dbReference type="GO" id="GO:0051537">
    <property type="term" value="F:2 iron, 2 sulfur cluster binding"/>
    <property type="evidence" value="ECO:0007669"/>
    <property type="project" value="UniProtKB-KW"/>
</dbReference>
<dbReference type="Gene3D" id="3.50.50.60">
    <property type="entry name" value="FAD/NAD(P)-binding domain"/>
    <property type="match status" value="1"/>
</dbReference>
<dbReference type="FunFam" id="2.102.10.10:FF:000014">
    <property type="entry name" value="Oxidoreductase, FAD dependent"/>
    <property type="match status" value="1"/>
</dbReference>
<evidence type="ECO:0000256" key="3">
    <source>
        <dbReference type="ARBA" id="ARBA00023004"/>
    </source>
</evidence>
<evidence type="ECO:0000256" key="4">
    <source>
        <dbReference type="ARBA" id="ARBA00023014"/>
    </source>
</evidence>
<dbReference type="GO" id="GO:0004497">
    <property type="term" value="F:monooxygenase activity"/>
    <property type="evidence" value="ECO:0007669"/>
    <property type="project" value="UniProtKB-ARBA"/>
</dbReference>
<dbReference type="Proteomes" id="UP000269097">
    <property type="component" value="Chromosome"/>
</dbReference>
<dbReference type="PANTHER" id="PTHR13847">
    <property type="entry name" value="SARCOSINE DEHYDROGENASE-RELATED"/>
    <property type="match status" value="1"/>
</dbReference>
<keyword evidence="2" id="KW-0479">Metal-binding</keyword>
<keyword evidence="1" id="KW-0001">2Fe-2S</keyword>
<evidence type="ECO:0000256" key="2">
    <source>
        <dbReference type="ARBA" id="ARBA00022723"/>
    </source>
</evidence>
<dbReference type="PROSITE" id="PS51296">
    <property type="entry name" value="RIESKE"/>
    <property type="match status" value="1"/>
</dbReference>
<name>A0A3G3K5J1_9BACL</name>
<accession>A0A3G3K5J1</accession>
<dbReference type="PANTHER" id="PTHR13847:SF274">
    <property type="entry name" value="RIESKE 2FE-2S IRON-SULFUR PROTEIN YHFW-RELATED"/>
    <property type="match status" value="1"/>
</dbReference>
<evidence type="ECO:0000256" key="5">
    <source>
        <dbReference type="ARBA" id="ARBA00023157"/>
    </source>
</evidence>
<dbReference type="GO" id="GO:0046872">
    <property type="term" value="F:metal ion binding"/>
    <property type="evidence" value="ECO:0007669"/>
    <property type="project" value="UniProtKB-KW"/>
</dbReference>
<dbReference type="SUPFAM" id="SSF51971">
    <property type="entry name" value="Nucleotide-binding domain"/>
    <property type="match status" value="1"/>
</dbReference>
<dbReference type="SUPFAM" id="SSF50022">
    <property type="entry name" value="ISP domain"/>
    <property type="match status" value="1"/>
</dbReference>
<dbReference type="GO" id="GO:0005737">
    <property type="term" value="C:cytoplasm"/>
    <property type="evidence" value="ECO:0007669"/>
    <property type="project" value="TreeGrafter"/>
</dbReference>
<evidence type="ECO:0000313" key="8">
    <source>
        <dbReference type="Proteomes" id="UP000269097"/>
    </source>
</evidence>
<dbReference type="RefSeq" id="WP_123043129.1">
    <property type="nucleotide sequence ID" value="NZ_CP033433.1"/>
</dbReference>
<dbReference type="PRINTS" id="PR00162">
    <property type="entry name" value="RIESKE"/>
</dbReference>
<dbReference type="GO" id="GO:0016020">
    <property type="term" value="C:membrane"/>
    <property type="evidence" value="ECO:0007669"/>
    <property type="project" value="InterPro"/>
</dbReference>
<dbReference type="InterPro" id="IPR005805">
    <property type="entry name" value="Rieske_Fe-S_prot_C"/>
</dbReference>
<protein>
    <submittedName>
        <fullName evidence="7">FAD-dependent oxidoreductase</fullName>
    </submittedName>
</protein>
<dbReference type="Pfam" id="PF00355">
    <property type="entry name" value="Rieske"/>
    <property type="match status" value="1"/>
</dbReference>
<evidence type="ECO:0000259" key="6">
    <source>
        <dbReference type="PROSITE" id="PS51296"/>
    </source>
</evidence>
<gene>
    <name evidence="7" type="ORF">EAV92_22310</name>
</gene>
<dbReference type="Gene3D" id="2.102.10.10">
    <property type="entry name" value="Rieske [2Fe-2S] iron-sulphur domain"/>
    <property type="match status" value="1"/>
</dbReference>
<organism evidence="7 8">
    <name type="scientific">Cohnella candidum</name>
    <dbReference type="NCBI Taxonomy" id="2674991"/>
    <lineage>
        <taxon>Bacteria</taxon>
        <taxon>Bacillati</taxon>
        <taxon>Bacillota</taxon>
        <taxon>Bacilli</taxon>
        <taxon>Bacillales</taxon>
        <taxon>Paenibacillaceae</taxon>
        <taxon>Cohnella</taxon>
    </lineage>
</organism>
<keyword evidence="8" id="KW-1185">Reference proteome</keyword>
<dbReference type="CDD" id="cd03477">
    <property type="entry name" value="Rieske_YhfW_C"/>
    <property type="match status" value="1"/>
</dbReference>
<reference evidence="7 8" key="1">
    <citation type="submission" date="2018-10" db="EMBL/GenBank/DDBJ databases">
        <title>Genome Sequence of Cohnella sp.</title>
        <authorList>
            <person name="Srinivasan S."/>
            <person name="Kim M.K."/>
        </authorList>
    </citation>
    <scope>NUCLEOTIDE SEQUENCE [LARGE SCALE GENOMIC DNA]</scope>
    <source>
        <strain evidence="7 8">18JY8-7</strain>
    </source>
</reference>